<evidence type="ECO:0000256" key="15">
    <source>
        <dbReference type="ARBA" id="ARBA00023306"/>
    </source>
</evidence>
<proteinExistence type="inferred from homology"/>
<feature type="compositionally biased region" description="Basic and acidic residues" evidence="19">
    <location>
        <begin position="37"/>
        <end position="49"/>
    </location>
</feature>
<feature type="region of interest" description="Disordered" evidence="19">
    <location>
        <begin position="133"/>
        <end position="230"/>
    </location>
</feature>
<evidence type="ECO:0000256" key="12">
    <source>
        <dbReference type="ARBA" id="ARBA00023054"/>
    </source>
</evidence>
<keyword evidence="5" id="KW-0158">Chromosome</keyword>
<evidence type="ECO:0000256" key="14">
    <source>
        <dbReference type="ARBA" id="ARBA00023242"/>
    </source>
</evidence>
<dbReference type="PANTHER" id="PTHR28216:SF1">
    <property type="entry name" value="DASH COMPLEX SUBUNIT DUO1"/>
    <property type="match status" value="1"/>
</dbReference>
<dbReference type="PANTHER" id="PTHR28216">
    <property type="entry name" value="DASH COMPLEX SUBUNIT DUO1"/>
    <property type="match status" value="1"/>
</dbReference>
<evidence type="ECO:0000256" key="11">
    <source>
        <dbReference type="ARBA" id="ARBA00022838"/>
    </source>
</evidence>
<evidence type="ECO:0000256" key="1">
    <source>
        <dbReference type="ARBA" id="ARBA00004123"/>
    </source>
</evidence>
<evidence type="ECO:0000256" key="9">
    <source>
        <dbReference type="ARBA" id="ARBA00022776"/>
    </source>
</evidence>
<keyword evidence="7" id="KW-0132">Cell division</keyword>
<feature type="compositionally biased region" description="Basic and acidic residues" evidence="19">
    <location>
        <begin position="11"/>
        <end position="29"/>
    </location>
</feature>
<accession>A0ABR3PIK4</accession>
<comment type="similarity">
    <text evidence="4">Belongs to the DASH complex DUO1 family.</text>
</comment>
<evidence type="ECO:0000313" key="21">
    <source>
        <dbReference type="Proteomes" id="UP001562354"/>
    </source>
</evidence>
<keyword evidence="14" id="KW-0539">Nucleus</keyword>
<feature type="compositionally biased region" description="Gly residues" evidence="19">
    <location>
        <begin position="198"/>
        <end position="207"/>
    </location>
</feature>
<dbReference type="InterPro" id="IPR013960">
    <property type="entry name" value="DASH_Duo1"/>
</dbReference>
<evidence type="ECO:0000256" key="8">
    <source>
        <dbReference type="ARBA" id="ARBA00022701"/>
    </source>
</evidence>
<feature type="region of interest" description="Disordered" evidence="19">
    <location>
        <begin position="1"/>
        <end position="49"/>
    </location>
</feature>
<keyword evidence="15" id="KW-0131">Cell cycle</keyword>
<dbReference type="GeneID" id="95980876"/>
<comment type="caution">
    <text evidence="20">The sequence shown here is derived from an EMBL/GenBank/DDBJ whole genome shotgun (WGS) entry which is preliminary data.</text>
</comment>
<feature type="compositionally biased region" description="Basic and acidic residues" evidence="19">
    <location>
        <begin position="137"/>
        <end position="163"/>
    </location>
</feature>
<evidence type="ECO:0000256" key="4">
    <source>
        <dbReference type="ARBA" id="ARBA00005366"/>
    </source>
</evidence>
<dbReference type="EMBL" id="JBFMKM010000006">
    <property type="protein sequence ID" value="KAL1305571.1"/>
    <property type="molecule type" value="Genomic_DNA"/>
</dbReference>
<evidence type="ECO:0000256" key="13">
    <source>
        <dbReference type="ARBA" id="ARBA00023212"/>
    </source>
</evidence>
<evidence type="ECO:0000256" key="7">
    <source>
        <dbReference type="ARBA" id="ARBA00022618"/>
    </source>
</evidence>
<keyword evidence="21" id="KW-1185">Reference proteome</keyword>
<organism evidence="20 21">
    <name type="scientific">Neodothiora populina</name>
    <dbReference type="NCBI Taxonomy" id="2781224"/>
    <lineage>
        <taxon>Eukaryota</taxon>
        <taxon>Fungi</taxon>
        <taxon>Dikarya</taxon>
        <taxon>Ascomycota</taxon>
        <taxon>Pezizomycotina</taxon>
        <taxon>Dothideomycetes</taxon>
        <taxon>Dothideomycetidae</taxon>
        <taxon>Dothideales</taxon>
        <taxon>Dothioraceae</taxon>
        <taxon>Neodothiora</taxon>
    </lineage>
</organism>
<evidence type="ECO:0000256" key="18">
    <source>
        <dbReference type="ARBA" id="ARBA00044358"/>
    </source>
</evidence>
<evidence type="ECO:0000256" key="19">
    <source>
        <dbReference type="SAM" id="MobiDB-lite"/>
    </source>
</evidence>
<keyword evidence="13" id="KW-0206">Cytoskeleton</keyword>
<feature type="compositionally biased region" description="Low complexity" evidence="19">
    <location>
        <begin position="165"/>
        <end position="194"/>
    </location>
</feature>
<keyword evidence="9" id="KW-0498">Mitosis</keyword>
<dbReference type="Proteomes" id="UP001562354">
    <property type="component" value="Unassembled WGS sequence"/>
</dbReference>
<dbReference type="Pfam" id="PF08651">
    <property type="entry name" value="DASH_Duo1"/>
    <property type="match status" value="1"/>
</dbReference>
<keyword evidence="6" id="KW-0963">Cytoplasm</keyword>
<name>A0ABR3PIK4_9PEZI</name>
<keyword evidence="11" id="KW-0995">Kinetochore</keyword>
<evidence type="ECO:0000256" key="3">
    <source>
        <dbReference type="ARBA" id="ARBA00004629"/>
    </source>
</evidence>
<comment type="subcellular location">
    <subcellularLocation>
        <location evidence="3">Chromosome</location>
        <location evidence="3">Centromere</location>
        <location evidence="3">Kinetochore</location>
    </subcellularLocation>
    <subcellularLocation>
        <location evidence="2">Cytoplasm</location>
        <location evidence="2">Cytoskeleton</location>
        <location evidence="2">Spindle</location>
    </subcellularLocation>
    <subcellularLocation>
        <location evidence="1">Nucleus</location>
    </subcellularLocation>
</comment>
<evidence type="ECO:0000256" key="2">
    <source>
        <dbReference type="ARBA" id="ARBA00004186"/>
    </source>
</evidence>
<keyword evidence="12" id="KW-0175">Coiled coil</keyword>
<dbReference type="RefSeq" id="XP_069201844.1">
    <property type="nucleotide sequence ID" value="XM_069347241.1"/>
</dbReference>
<reference evidence="20 21" key="1">
    <citation type="submission" date="2024-07" db="EMBL/GenBank/DDBJ databases">
        <title>Draft sequence of the Neodothiora populina.</title>
        <authorList>
            <person name="Drown D.D."/>
            <person name="Schuette U.S."/>
            <person name="Buechlein A.B."/>
            <person name="Rusch D.R."/>
            <person name="Winton L.W."/>
            <person name="Adams G.A."/>
        </authorList>
    </citation>
    <scope>NUCLEOTIDE SEQUENCE [LARGE SCALE GENOMIC DNA]</scope>
    <source>
        <strain evidence="20 21">CPC 39397</strain>
    </source>
</reference>
<evidence type="ECO:0000256" key="16">
    <source>
        <dbReference type="ARBA" id="ARBA00023328"/>
    </source>
</evidence>
<sequence>MSESPNARTPRTHDSDHDDIFDSPIKEPATRTADPTPSRHDRRDQRESRDAALREELENVRSVNKVVENVIANLQKARGDMDNVNSTVQSASTLLNTWTRILSQTEHNQRLILNPNWHGATQDLEDVENEAAMRQQAAERRAAEEQARRDAAARRAEEEERRRTVAPTTTRGTRGRVRGTTTSRPTSAATSNATPGYVGVGGQGGRGRASARAARGIGRGTRGTRGRGTS</sequence>
<evidence type="ECO:0000313" key="20">
    <source>
        <dbReference type="EMBL" id="KAL1305571.1"/>
    </source>
</evidence>
<protein>
    <recommendedName>
        <fullName evidence="17">DASH complex subunit DUO1</fullName>
    </recommendedName>
    <alternativeName>
        <fullName evidence="18">Outer kinetochore protein DUO1</fullName>
    </alternativeName>
</protein>
<keyword evidence="16" id="KW-0137">Centromere</keyword>
<keyword evidence="10" id="KW-0159">Chromosome partition</keyword>
<evidence type="ECO:0000256" key="5">
    <source>
        <dbReference type="ARBA" id="ARBA00022454"/>
    </source>
</evidence>
<gene>
    <name evidence="20" type="ORF">AAFC00_007177</name>
</gene>
<keyword evidence="8" id="KW-0493">Microtubule</keyword>
<evidence type="ECO:0000256" key="10">
    <source>
        <dbReference type="ARBA" id="ARBA00022829"/>
    </source>
</evidence>
<evidence type="ECO:0000256" key="17">
    <source>
        <dbReference type="ARBA" id="ARBA00044152"/>
    </source>
</evidence>
<evidence type="ECO:0000256" key="6">
    <source>
        <dbReference type="ARBA" id="ARBA00022490"/>
    </source>
</evidence>